<protein>
    <submittedName>
        <fullName evidence="1">Uncharacterized protein</fullName>
    </submittedName>
</protein>
<comment type="caution">
    <text evidence="1">The sequence shown here is derived from an EMBL/GenBank/DDBJ whole genome shotgun (WGS) entry which is preliminary data.</text>
</comment>
<proteinExistence type="predicted"/>
<reference evidence="1 2" key="1">
    <citation type="submission" date="2024-02" db="EMBL/GenBank/DDBJ databases">
        <authorList>
            <person name="Vignale AGUSTIN F."/>
            <person name="Sosa J E."/>
            <person name="Modenutti C."/>
        </authorList>
    </citation>
    <scope>NUCLEOTIDE SEQUENCE [LARGE SCALE GENOMIC DNA]</scope>
</reference>
<feature type="non-terminal residue" evidence="1">
    <location>
        <position position="1"/>
    </location>
</feature>
<keyword evidence="2" id="KW-1185">Reference proteome</keyword>
<dbReference type="Proteomes" id="UP001642360">
    <property type="component" value="Unassembled WGS sequence"/>
</dbReference>
<dbReference type="AlphaFoldDB" id="A0ABC8SUQ2"/>
<sequence length="102" mass="10498">MGEVPWAPPGEARKIPLGVALLGEAPSGKAPWALSIEQGDRSMSRLAHLGVKYRGTSSGVVHEVTQLGVECEVAQPGAKAPWSQGVGGPVDCEEGVLLGDGR</sequence>
<name>A0ABC8SUQ2_9AQUA</name>
<accession>A0ABC8SUQ2</accession>
<organism evidence="1 2">
    <name type="scientific">Ilex paraguariensis</name>
    <name type="common">yerba mate</name>
    <dbReference type="NCBI Taxonomy" id="185542"/>
    <lineage>
        <taxon>Eukaryota</taxon>
        <taxon>Viridiplantae</taxon>
        <taxon>Streptophyta</taxon>
        <taxon>Embryophyta</taxon>
        <taxon>Tracheophyta</taxon>
        <taxon>Spermatophyta</taxon>
        <taxon>Magnoliopsida</taxon>
        <taxon>eudicotyledons</taxon>
        <taxon>Gunneridae</taxon>
        <taxon>Pentapetalae</taxon>
        <taxon>asterids</taxon>
        <taxon>campanulids</taxon>
        <taxon>Aquifoliales</taxon>
        <taxon>Aquifoliaceae</taxon>
        <taxon>Ilex</taxon>
    </lineage>
</organism>
<evidence type="ECO:0000313" key="2">
    <source>
        <dbReference type="Proteomes" id="UP001642360"/>
    </source>
</evidence>
<feature type="non-terminal residue" evidence="1">
    <location>
        <position position="102"/>
    </location>
</feature>
<gene>
    <name evidence="1" type="ORF">ILEXP_LOCUS29553</name>
</gene>
<dbReference type="EMBL" id="CAUOFW020003579">
    <property type="protein sequence ID" value="CAK9160772.1"/>
    <property type="molecule type" value="Genomic_DNA"/>
</dbReference>
<evidence type="ECO:0000313" key="1">
    <source>
        <dbReference type="EMBL" id="CAK9160772.1"/>
    </source>
</evidence>